<reference evidence="2 3" key="1">
    <citation type="journal article" date="2012" name="Proc. Natl. Acad. Sci. U.S.A.">
        <title>Comparative genomics of Ceriporiopsis subvermispora and Phanerochaete chrysosporium provide insight into selective ligninolysis.</title>
        <authorList>
            <person name="Fernandez-Fueyo E."/>
            <person name="Ruiz-Duenas F.J."/>
            <person name="Ferreira P."/>
            <person name="Floudas D."/>
            <person name="Hibbett D.S."/>
            <person name="Canessa P."/>
            <person name="Larrondo L.F."/>
            <person name="James T.Y."/>
            <person name="Seelenfreund D."/>
            <person name="Lobos S."/>
            <person name="Polanco R."/>
            <person name="Tello M."/>
            <person name="Honda Y."/>
            <person name="Watanabe T."/>
            <person name="Watanabe T."/>
            <person name="Ryu J.S."/>
            <person name="Kubicek C.P."/>
            <person name="Schmoll M."/>
            <person name="Gaskell J."/>
            <person name="Hammel K.E."/>
            <person name="St John F.J."/>
            <person name="Vanden Wymelenberg A."/>
            <person name="Sabat G."/>
            <person name="Splinter BonDurant S."/>
            <person name="Syed K."/>
            <person name="Yadav J.S."/>
            <person name="Doddapaneni H."/>
            <person name="Subramanian V."/>
            <person name="Lavin J.L."/>
            <person name="Oguiza J.A."/>
            <person name="Perez G."/>
            <person name="Pisabarro A.G."/>
            <person name="Ramirez L."/>
            <person name="Santoyo F."/>
            <person name="Master E."/>
            <person name="Coutinho P.M."/>
            <person name="Henrissat B."/>
            <person name="Lombard V."/>
            <person name="Magnuson J.K."/>
            <person name="Kuees U."/>
            <person name="Hori C."/>
            <person name="Igarashi K."/>
            <person name="Samejima M."/>
            <person name="Held B.W."/>
            <person name="Barry K.W."/>
            <person name="LaButti K.M."/>
            <person name="Lapidus A."/>
            <person name="Lindquist E.A."/>
            <person name="Lucas S.M."/>
            <person name="Riley R."/>
            <person name="Salamov A.A."/>
            <person name="Hoffmeister D."/>
            <person name="Schwenk D."/>
            <person name="Hadar Y."/>
            <person name="Yarden O."/>
            <person name="de Vries R.P."/>
            <person name="Wiebenga A."/>
            <person name="Stenlid J."/>
            <person name="Eastwood D."/>
            <person name="Grigoriev I.V."/>
            <person name="Berka R.M."/>
            <person name="Blanchette R.A."/>
            <person name="Kersten P."/>
            <person name="Martinez A.T."/>
            <person name="Vicuna R."/>
            <person name="Cullen D."/>
        </authorList>
    </citation>
    <scope>NUCLEOTIDE SEQUENCE [LARGE SCALE GENOMIC DNA]</scope>
    <source>
        <strain evidence="2 3">B</strain>
    </source>
</reference>
<dbReference type="Proteomes" id="UP000016930">
    <property type="component" value="Unassembled WGS sequence"/>
</dbReference>
<sequence length="92" mass="10534">MSDHLEDVLEYDSSEDEDSDAESDTLELDTAPWELEDSSFGAAQRRLFYEDHTATLCARLEQSGDIARRVRNVLDFMTTQSLNLPLYLWGSE</sequence>
<dbReference type="EMBL" id="KB446109">
    <property type="protein sequence ID" value="EMD30473.1"/>
    <property type="molecule type" value="Genomic_DNA"/>
</dbReference>
<gene>
    <name evidence="2" type="ORF">CERSUDRAFT_101336</name>
</gene>
<dbReference type="HOGENOM" id="CLU_2413057_0_0_1"/>
<dbReference type="AlphaFoldDB" id="M2Q0Y1"/>
<accession>M2Q0Y1</accession>
<evidence type="ECO:0000256" key="1">
    <source>
        <dbReference type="SAM" id="MobiDB-lite"/>
    </source>
</evidence>
<evidence type="ECO:0000313" key="2">
    <source>
        <dbReference type="EMBL" id="EMD30473.1"/>
    </source>
</evidence>
<proteinExistence type="predicted"/>
<feature type="compositionally biased region" description="Acidic residues" evidence="1">
    <location>
        <begin position="8"/>
        <end position="27"/>
    </location>
</feature>
<protein>
    <submittedName>
        <fullName evidence="2">Uncharacterized protein</fullName>
    </submittedName>
</protein>
<organism evidence="2 3">
    <name type="scientific">Ceriporiopsis subvermispora (strain B)</name>
    <name type="common">White-rot fungus</name>
    <name type="synonym">Gelatoporia subvermispora</name>
    <dbReference type="NCBI Taxonomy" id="914234"/>
    <lineage>
        <taxon>Eukaryota</taxon>
        <taxon>Fungi</taxon>
        <taxon>Dikarya</taxon>
        <taxon>Basidiomycota</taxon>
        <taxon>Agaricomycotina</taxon>
        <taxon>Agaricomycetes</taxon>
        <taxon>Polyporales</taxon>
        <taxon>Gelatoporiaceae</taxon>
        <taxon>Gelatoporia</taxon>
    </lineage>
</organism>
<keyword evidence="3" id="KW-1185">Reference proteome</keyword>
<evidence type="ECO:0000313" key="3">
    <source>
        <dbReference type="Proteomes" id="UP000016930"/>
    </source>
</evidence>
<name>M2Q0Y1_CERS8</name>
<feature type="region of interest" description="Disordered" evidence="1">
    <location>
        <begin position="1"/>
        <end position="30"/>
    </location>
</feature>